<evidence type="ECO:0000256" key="3">
    <source>
        <dbReference type="ARBA" id="ARBA00022989"/>
    </source>
</evidence>
<keyword evidence="3 5" id="KW-1133">Transmembrane helix</keyword>
<gene>
    <name evidence="6" type="ORF">GGR24_003394</name>
</gene>
<feature type="transmembrane region" description="Helical" evidence="5">
    <location>
        <begin position="64"/>
        <end position="84"/>
    </location>
</feature>
<dbReference type="EMBL" id="JACIDR010000007">
    <property type="protein sequence ID" value="MBB3974707.1"/>
    <property type="molecule type" value="Genomic_DNA"/>
</dbReference>
<dbReference type="InterPro" id="IPR019691">
    <property type="entry name" value="DUF2585"/>
</dbReference>
<feature type="transmembrane region" description="Helical" evidence="5">
    <location>
        <begin position="12"/>
        <end position="34"/>
    </location>
</feature>
<name>A0A7W6D283_9HYPH</name>
<sequence length="198" mass="21414">MRPEAVPNLPSVERACLIFSVLCIAVLACGLAAMGRPLICPCGTIELWHANANDAGTSQHLADWYSPSHVIHGFLFYALGWLLFGRGRHPPLGRMLLLAVAVECAWELVENSPPVIEHYRTTTASDAYAGDSVLNSVADVACMIAGFFVARFAPVWATTTAAIAMELAALYVIRDNLTLNVLMILYPADAISAWQSAR</sequence>
<keyword evidence="1" id="KW-1003">Cell membrane</keyword>
<dbReference type="PROSITE" id="PS51257">
    <property type="entry name" value="PROKAR_LIPOPROTEIN"/>
    <property type="match status" value="1"/>
</dbReference>
<evidence type="ECO:0000256" key="4">
    <source>
        <dbReference type="ARBA" id="ARBA00023136"/>
    </source>
</evidence>
<comment type="caution">
    <text evidence="6">The sequence shown here is derived from an EMBL/GenBank/DDBJ whole genome shotgun (WGS) entry which is preliminary data.</text>
</comment>
<evidence type="ECO:0000313" key="7">
    <source>
        <dbReference type="Proteomes" id="UP000528964"/>
    </source>
</evidence>
<proteinExistence type="predicted"/>
<dbReference type="RefSeq" id="WP_183396558.1">
    <property type="nucleotide sequence ID" value="NZ_JACIDR010000007.1"/>
</dbReference>
<organism evidence="6 7">
    <name type="scientific">Hansschlegelia beijingensis</name>
    <dbReference type="NCBI Taxonomy" id="1133344"/>
    <lineage>
        <taxon>Bacteria</taxon>
        <taxon>Pseudomonadati</taxon>
        <taxon>Pseudomonadota</taxon>
        <taxon>Alphaproteobacteria</taxon>
        <taxon>Hyphomicrobiales</taxon>
        <taxon>Methylopilaceae</taxon>
        <taxon>Hansschlegelia</taxon>
    </lineage>
</organism>
<dbReference type="GO" id="GO:0005886">
    <property type="term" value="C:plasma membrane"/>
    <property type="evidence" value="ECO:0007669"/>
    <property type="project" value="InterPro"/>
</dbReference>
<keyword evidence="4 5" id="KW-0472">Membrane</keyword>
<reference evidence="6 7" key="1">
    <citation type="submission" date="2020-08" db="EMBL/GenBank/DDBJ databases">
        <title>Genomic Encyclopedia of Type Strains, Phase IV (KMG-IV): sequencing the most valuable type-strain genomes for metagenomic binning, comparative biology and taxonomic classification.</title>
        <authorList>
            <person name="Goeker M."/>
        </authorList>
    </citation>
    <scope>NUCLEOTIDE SEQUENCE [LARGE SCALE GENOMIC DNA]</scope>
    <source>
        <strain evidence="6 7">DSM 25481</strain>
    </source>
</reference>
<feature type="transmembrane region" description="Helical" evidence="5">
    <location>
        <begin position="153"/>
        <end position="173"/>
    </location>
</feature>
<evidence type="ECO:0000256" key="5">
    <source>
        <dbReference type="SAM" id="Phobius"/>
    </source>
</evidence>
<keyword evidence="2 5" id="KW-0812">Transmembrane</keyword>
<dbReference type="Pfam" id="PF10755">
    <property type="entry name" value="DUF2585"/>
    <property type="match status" value="1"/>
</dbReference>
<keyword evidence="7" id="KW-1185">Reference proteome</keyword>
<accession>A0A7W6D283</accession>
<protein>
    <submittedName>
        <fullName evidence="6">Uncharacterized protein</fullName>
    </submittedName>
</protein>
<dbReference type="AlphaFoldDB" id="A0A7W6D283"/>
<evidence type="ECO:0000256" key="2">
    <source>
        <dbReference type="ARBA" id="ARBA00022692"/>
    </source>
</evidence>
<dbReference type="Proteomes" id="UP000528964">
    <property type="component" value="Unassembled WGS sequence"/>
</dbReference>
<evidence type="ECO:0000256" key="1">
    <source>
        <dbReference type="ARBA" id="ARBA00022475"/>
    </source>
</evidence>
<evidence type="ECO:0000313" key="6">
    <source>
        <dbReference type="EMBL" id="MBB3974707.1"/>
    </source>
</evidence>
<dbReference type="NCBIfam" id="NF002099">
    <property type="entry name" value="PRK00944.1"/>
    <property type="match status" value="1"/>
</dbReference>